<dbReference type="GO" id="GO:0019365">
    <property type="term" value="P:pyridine nucleotide salvage"/>
    <property type="evidence" value="ECO:0007669"/>
    <property type="project" value="InterPro"/>
</dbReference>
<dbReference type="Pfam" id="PF00857">
    <property type="entry name" value="Isochorismatase"/>
    <property type="match status" value="1"/>
</dbReference>
<organism evidence="2 3">
    <name type="scientific">Mycoplasmopsis anatis</name>
    <dbReference type="NCBI Taxonomy" id="171279"/>
    <lineage>
        <taxon>Bacteria</taxon>
        <taxon>Bacillati</taxon>
        <taxon>Mycoplasmatota</taxon>
        <taxon>Mycoplasmoidales</taxon>
        <taxon>Metamycoplasmataceae</taxon>
        <taxon>Mycoplasmopsis</taxon>
    </lineage>
</organism>
<dbReference type="CDD" id="cd00431">
    <property type="entry name" value="cysteine_hydrolases"/>
    <property type="match status" value="1"/>
</dbReference>
<dbReference type="PANTHER" id="PTHR47297">
    <property type="match status" value="1"/>
</dbReference>
<proteinExistence type="predicted"/>
<dbReference type="InterPro" id="IPR044717">
    <property type="entry name" value="NIC1"/>
</dbReference>
<protein>
    <submittedName>
        <fullName evidence="2">Cysteine hydrolase</fullName>
    </submittedName>
</protein>
<reference evidence="2" key="1">
    <citation type="journal article" date="2021" name="Genes Genomics">
        <title>Comparative genomic analysis of Mycoplasma anatis strains.</title>
        <authorList>
            <person name="Zhou Q."/>
            <person name="Mai K."/>
            <person name="Yang D."/>
            <person name="Liu J."/>
            <person name="Yan Z."/>
            <person name="Luo C."/>
            <person name="Tan Y."/>
            <person name="Cao S."/>
            <person name="Zhou Q."/>
            <person name="Chen L."/>
            <person name="Chen F."/>
        </authorList>
    </citation>
    <scope>NUCLEOTIDE SEQUENCE</scope>
    <source>
        <strain evidence="2">DP07</strain>
    </source>
</reference>
<evidence type="ECO:0000259" key="1">
    <source>
        <dbReference type="Pfam" id="PF00857"/>
    </source>
</evidence>
<dbReference type="GO" id="GO:0008936">
    <property type="term" value="F:nicotinamidase activity"/>
    <property type="evidence" value="ECO:0007669"/>
    <property type="project" value="InterPro"/>
</dbReference>
<sequence length="194" mass="22517">MVVELLIVQDARKKVMLNKIFVVDMVNGFAHHGNLYSKNIEDIIKPIEKFLETNKSSSITFLCDFHEQDDIEMNEYPLHCLKNTSESEVVKELSKYIQNIVYKNCTNSFFFINKDELNKFDTIEIIGCCTDICVLQFATTLKTYFNSLKINKDIIVYSDLVATFDSEDHNAEEFNTFALKLMKNAGIKVQKWLK</sequence>
<keyword evidence="2" id="KW-0378">Hydrolase</keyword>
<dbReference type="InterPro" id="IPR036380">
    <property type="entry name" value="Isochorismatase-like_sf"/>
</dbReference>
<name>A0A9Q3L8Z5_9BACT</name>
<feature type="domain" description="Isochorismatase-like" evidence="1">
    <location>
        <begin position="20"/>
        <end position="171"/>
    </location>
</feature>
<gene>
    <name evidence="2" type="ORF">MADP07_00283</name>
</gene>
<dbReference type="InterPro" id="IPR000868">
    <property type="entry name" value="Isochorismatase-like_dom"/>
</dbReference>
<dbReference type="EMBL" id="JABZFG010000003">
    <property type="protein sequence ID" value="MBW0602561.1"/>
    <property type="molecule type" value="Genomic_DNA"/>
</dbReference>
<dbReference type="SUPFAM" id="SSF52499">
    <property type="entry name" value="Isochorismatase-like hydrolases"/>
    <property type="match status" value="1"/>
</dbReference>
<evidence type="ECO:0000313" key="3">
    <source>
        <dbReference type="Proteomes" id="UP000746160"/>
    </source>
</evidence>
<comment type="caution">
    <text evidence="2">The sequence shown here is derived from an EMBL/GenBank/DDBJ whole genome shotgun (WGS) entry which is preliminary data.</text>
</comment>
<accession>A0A9Q3L8Z5</accession>
<dbReference type="AlphaFoldDB" id="A0A9Q3L8Z5"/>
<dbReference type="Gene3D" id="3.40.50.850">
    <property type="entry name" value="Isochorismatase-like"/>
    <property type="match status" value="1"/>
</dbReference>
<dbReference type="Proteomes" id="UP000746160">
    <property type="component" value="Unassembled WGS sequence"/>
</dbReference>
<evidence type="ECO:0000313" key="2">
    <source>
        <dbReference type="EMBL" id="MBW0602561.1"/>
    </source>
</evidence>
<dbReference type="PANTHER" id="PTHR47297:SF2">
    <property type="entry name" value="OS02G0606800 PROTEIN"/>
    <property type="match status" value="1"/>
</dbReference>